<evidence type="ECO:0000259" key="6">
    <source>
        <dbReference type="PROSITE" id="PS51332"/>
    </source>
</evidence>
<comment type="caution">
    <text evidence="8">The sequence shown here is derived from an EMBL/GenBank/DDBJ whole genome shotgun (WGS) entry which is preliminary data.</text>
</comment>
<dbReference type="InterPro" id="IPR058240">
    <property type="entry name" value="rSAM_sf"/>
</dbReference>
<dbReference type="Pfam" id="PF04055">
    <property type="entry name" value="Radical_SAM"/>
    <property type="match status" value="1"/>
</dbReference>
<keyword evidence="2" id="KW-0949">S-adenosyl-L-methionine</keyword>
<comment type="cofactor">
    <cofactor evidence="1">
        <name>[4Fe-4S] cluster</name>
        <dbReference type="ChEBI" id="CHEBI:49883"/>
    </cofactor>
</comment>
<evidence type="ECO:0000256" key="4">
    <source>
        <dbReference type="ARBA" id="ARBA00023004"/>
    </source>
</evidence>
<gene>
    <name evidence="8" type="ORF">JFN90_00470</name>
</gene>
<dbReference type="SFLD" id="SFLDG01123">
    <property type="entry name" value="methyltransferase_(Class_B)"/>
    <property type="match status" value="1"/>
</dbReference>
<name>A0ABS0YKW2_9BACT</name>
<reference evidence="8 9" key="1">
    <citation type="submission" date="2020-12" db="EMBL/GenBank/DDBJ databases">
        <title>Geomonas sp. Red259, isolated from paddy soil.</title>
        <authorList>
            <person name="Xu Z."/>
            <person name="Zhang Z."/>
            <person name="Masuda Y."/>
            <person name="Itoh H."/>
            <person name="Senoo K."/>
        </authorList>
    </citation>
    <scope>NUCLEOTIDE SEQUENCE [LARGE SCALE GENOMIC DNA]</scope>
    <source>
        <strain evidence="8 9">Red259</strain>
    </source>
</reference>
<evidence type="ECO:0000313" key="9">
    <source>
        <dbReference type="Proteomes" id="UP000641025"/>
    </source>
</evidence>
<dbReference type="InterPro" id="IPR007197">
    <property type="entry name" value="rSAM"/>
</dbReference>
<evidence type="ECO:0000313" key="8">
    <source>
        <dbReference type="EMBL" id="MBJ6798603.1"/>
    </source>
</evidence>
<keyword evidence="3" id="KW-0479">Metal-binding</keyword>
<proteinExistence type="predicted"/>
<dbReference type="InterPro" id="IPR023404">
    <property type="entry name" value="rSAM_horseshoe"/>
</dbReference>
<dbReference type="InterPro" id="IPR034466">
    <property type="entry name" value="Methyltransferase_Class_B"/>
</dbReference>
<protein>
    <submittedName>
        <fullName evidence="8">B12-binding domain-containing radical SAM protein</fullName>
    </submittedName>
</protein>
<evidence type="ECO:0000256" key="3">
    <source>
        <dbReference type="ARBA" id="ARBA00022723"/>
    </source>
</evidence>
<dbReference type="InterPro" id="IPR006638">
    <property type="entry name" value="Elp3/MiaA/NifB-like_rSAM"/>
</dbReference>
<feature type="domain" description="Radical SAM core" evidence="7">
    <location>
        <begin position="200"/>
        <end position="423"/>
    </location>
</feature>
<dbReference type="EMBL" id="JAEMHK010000001">
    <property type="protein sequence ID" value="MBJ6798603.1"/>
    <property type="molecule type" value="Genomic_DNA"/>
</dbReference>
<evidence type="ECO:0000256" key="5">
    <source>
        <dbReference type="ARBA" id="ARBA00023014"/>
    </source>
</evidence>
<dbReference type="InterPro" id="IPR006158">
    <property type="entry name" value="Cobalamin-bd"/>
</dbReference>
<dbReference type="PROSITE" id="PS51918">
    <property type="entry name" value="RADICAL_SAM"/>
    <property type="match status" value="1"/>
</dbReference>
<dbReference type="RefSeq" id="WP_199393141.1">
    <property type="nucleotide sequence ID" value="NZ_JAEMHK010000001.1"/>
</dbReference>
<dbReference type="SUPFAM" id="SSF102114">
    <property type="entry name" value="Radical SAM enzymes"/>
    <property type="match status" value="1"/>
</dbReference>
<sequence>MLDRRKILLVHPLGYRADAAARDISRVANIMPPLGLASIAAYLEQRGMRADIVDCYARPDSDRVIRDYLLAERPAMIGLSCTTSSFLDGIRIAEMARRVLPGIRTVFGGPHVSALKSGLFPDYPAMDYAVVGEGEETMAELLLKGWDDPASVGGIIYRDGADAVWTGYRERPLVLDELPFPAYEKLAGFPASYRLPIFNYPKTPNTSCISSRGCPYACSYCDRSVFRRSFRYNSAEYLYEHLRYLKDRFGIRHINFYDDQFTFNRERVEKFTTLMTDRPLGMTFNCAVRAEHIDPELLTRMKGAGCWMMSLGIETGDEDLLAQHRQNADLDHLAQKIRMIKDAGMRTKGLLMIGLPGETEQSIRKSMDYVFSLPIDDFNLAKFTPFPGSPVYEKIHELGEFQEDWEKMDCMNFLFVTKGMTRERLEELFQEFYRNHFKRHKVLWGYVTMLWRSPDSWLRFLGNLSSFLKFTRKTERFEAEPSAPVAPDAK</sequence>
<evidence type="ECO:0000259" key="7">
    <source>
        <dbReference type="PROSITE" id="PS51918"/>
    </source>
</evidence>
<evidence type="ECO:0000256" key="2">
    <source>
        <dbReference type="ARBA" id="ARBA00022691"/>
    </source>
</evidence>
<accession>A0ABS0YKW2</accession>
<evidence type="ECO:0000256" key="1">
    <source>
        <dbReference type="ARBA" id="ARBA00001966"/>
    </source>
</evidence>
<dbReference type="SMART" id="SM00729">
    <property type="entry name" value="Elp3"/>
    <property type="match status" value="1"/>
</dbReference>
<dbReference type="PROSITE" id="PS51332">
    <property type="entry name" value="B12_BINDING"/>
    <property type="match status" value="1"/>
</dbReference>
<dbReference type="Gene3D" id="3.40.50.280">
    <property type="entry name" value="Cobalamin-binding domain"/>
    <property type="match status" value="1"/>
</dbReference>
<dbReference type="SFLD" id="SFLDG01082">
    <property type="entry name" value="B12-binding_domain_containing"/>
    <property type="match status" value="1"/>
</dbReference>
<keyword evidence="9" id="KW-1185">Reference proteome</keyword>
<dbReference type="CDD" id="cd02068">
    <property type="entry name" value="radical_SAM_B12_BD"/>
    <property type="match status" value="1"/>
</dbReference>
<dbReference type="SFLD" id="SFLDS00029">
    <property type="entry name" value="Radical_SAM"/>
    <property type="match status" value="1"/>
</dbReference>
<dbReference type="Pfam" id="PF02310">
    <property type="entry name" value="B12-binding"/>
    <property type="match status" value="1"/>
</dbReference>
<dbReference type="Proteomes" id="UP000641025">
    <property type="component" value="Unassembled WGS sequence"/>
</dbReference>
<dbReference type="InterPro" id="IPR051198">
    <property type="entry name" value="BchE-like"/>
</dbReference>
<dbReference type="CDD" id="cd01335">
    <property type="entry name" value="Radical_SAM"/>
    <property type="match status" value="1"/>
</dbReference>
<feature type="domain" description="B12-binding" evidence="6">
    <location>
        <begin position="19"/>
        <end position="153"/>
    </location>
</feature>
<organism evidence="8 9">
    <name type="scientific">Geomonas propionica</name>
    <dbReference type="NCBI Taxonomy" id="2798582"/>
    <lineage>
        <taxon>Bacteria</taxon>
        <taxon>Pseudomonadati</taxon>
        <taxon>Thermodesulfobacteriota</taxon>
        <taxon>Desulfuromonadia</taxon>
        <taxon>Geobacterales</taxon>
        <taxon>Geobacteraceae</taxon>
        <taxon>Geomonas</taxon>
    </lineage>
</organism>
<dbReference type="Gene3D" id="3.80.30.20">
    <property type="entry name" value="tm_1862 like domain"/>
    <property type="match status" value="1"/>
</dbReference>
<keyword evidence="4" id="KW-0408">Iron</keyword>
<dbReference type="PANTHER" id="PTHR43409">
    <property type="entry name" value="ANAEROBIC MAGNESIUM-PROTOPORPHYRIN IX MONOMETHYL ESTER CYCLASE-RELATED"/>
    <property type="match status" value="1"/>
</dbReference>
<keyword evidence="5" id="KW-0411">Iron-sulfur</keyword>
<dbReference type="PANTHER" id="PTHR43409:SF16">
    <property type="entry name" value="SLR0320 PROTEIN"/>
    <property type="match status" value="1"/>
</dbReference>